<feature type="domain" description="PIN" evidence="6">
    <location>
        <begin position="4"/>
        <end position="120"/>
    </location>
</feature>
<evidence type="ECO:0000313" key="7">
    <source>
        <dbReference type="EMBL" id="MTW20771.1"/>
    </source>
</evidence>
<evidence type="ECO:0000256" key="3">
    <source>
        <dbReference type="ARBA" id="ARBA00022723"/>
    </source>
</evidence>
<dbReference type="EC" id="3.1.-.-" evidence="5"/>
<keyword evidence="4 5" id="KW-0378">Hydrolase</keyword>
<dbReference type="Pfam" id="PF01850">
    <property type="entry name" value="PIN"/>
    <property type="match status" value="1"/>
</dbReference>
<feature type="binding site" evidence="5">
    <location>
        <position position="96"/>
    </location>
    <ligand>
        <name>Mg(2+)</name>
        <dbReference type="ChEBI" id="CHEBI:18420"/>
    </ligand>
</feature>
<accession>A0A6N8EB42</accession>
<comment type="similarity">
    <text evidence="5">Belongs to the PINc/VapC protein family.</text>
</comment>
<dbReference type="GO" id="GO:0004540">
    <property type="term" value="F:RNA nuclease activity"/>
    <property type="evidence" value="ECO:0007669"/>
    <property type="project" value="InterPro"/>
</dbReference>
<evidence type="ECO:0000256" key="2">
    <source>
        <dbReference type="ARBA" id="ARBA00022722"/>
    </source>
</evidence>
<name>A0A6N8EB42_9GAMM</name>
<sequence>MTRIYLDSCILIYLVERHPIFAPVIEARLATLKDAELLISPLVRLEVLVKPLRAADVSLLQRYRKFMDALHQLSMPDDVFDLALSLRVRYNLKTPDALHAATAQYHVCQSFWTNDHRLADALGECAVVVTHAN</sequence>
<comment type="function">
    <text evidence="5">Toxic component of a toxin-antitoxin (TA) system. An RNase.</text>
</comment>
<dbReference type="RefSeq" id="WP_155449356.1">
    <property type="nucleotide sequence ID" value="NZ_WNKT01000009.1"/>
</dbReference>
<keyword evidence="1 5" id="KW-1277">Toxin-antitoxin system</keyword>
<dbReference type="InterPro" id="IPR002716">
    <property type="entry name" value="PIN_dom"/>
</dbReference>
<evidence type="ECO:0000256" key="5">
    <source>
        <dbReference type="HAMAP-Rule" id="MF_00265"/>
    </source>
</evidence>
<keyword evidence="5" id="KW-0800">Toxin</keyword>
<gene>
    <name evidence="5" type="primary">vapC</name>
    <name evidence="7" type="ORF">GJ668_06625</name>
</gene>
<dbReference type="InterPro" id="IPR022907">
    <property type="entry name" value="VapC_family"/>
</dbReference>
<organism evidence="7 8">
    <name type="scientific">Allochromatium palmeri</name>
    <dbReference type="NCBI Taxonomy" id="231048"/>
    <lineage>
        <taxon>Bacteria</taxon>
        <taxon>Pseudomonadati</taxon>
        <taxon>Pseudomonadota</taxon>
        <taxon>Gammaproteobacteria</taxon>
        <taxon>Chromatiales</taxon>
        <taxon>Chromatiaceae</taxon>
        <taxon>Allochromatium</taxon>
    </lineage>
</organism>
<evidence type="ECO:0000256" key="1">
    <source>
        <dbReference type="ARBA" id="ARBA00022649"/>
    </source>
</evidence>
<dbReference type="AlphaFoldDB" id="A0A6N8EB42"/>
<dbReference type="HAMAP" id="MF_00265">
    <property type="entry name" value="VapC_Nob1"/>
    <property type="match status" value="1"/>
</dbReference>
<dbReference type="Proteomes" id="UP000434044">
    <property type="component" value="Unassembled WGS sequence"/>
</dbReference>
<dbReference type="SUPFAM" id="SSF88723">
    <property type="entry name" value="PIN domain-like"/>
    <property type="match status" value="1"/>
</dbReference>
<dbReference type="GO" id="GO:0000287">
    <property type="term" value="F:magnesium ion binding"/>
    <property type="evidence" value="ECO:0007669"/>
    <property type="project" value="UniProtKB-UniRule"/>
</dbReference>
<keyword evidence="2 5" id="KW-0540">Nuclease</keyword>
<dbReference type="Gene3D" id="3.40.50.1010">
    <property type="entry name" value="5'-nuclease"/>
    <property type="match status" value="1"/>
</dbReference>
<evidence type="ECO:0000256" key="4">
    <source>
        <dbReference type="ARBA" id="ARBA00022801"/>
    </source>
</evidence>
<protein>
    <recommendedName>
        <fullName evidence="5">Ribonuclease VapC</fullName>
        <shortName evidence="5">RNase VapC</shortName>
        <ecNumber evidence="5">3.1.-.-</ecNumber>
    </recommendedName>
    <alternativeName>
        <fullName evidence="5">Toxin VapC</fullName>
    </alternativeName>
</protein>
<comment type="cofactor">
    <cofactor evidence="5">
        <name>Mg(2+)</name>
        <dbReference type="ChEBI" id="CHEBI:18420"/>
    </cofactor>
</comment>
<proteinExistence type="inferred from homology"/>
<evidence type="ECO:0000313" key="8">
    <source>
        <dbReference type="Proteomes" id="UP000434044"/>
    </source>
</evidence>
<keyword evidence="5" id="KW-0460">Magnesium</keyword>
<comment type="caution">
    <text evidence="7">The sequence shown here is derived from an EMBL/GenBank/DDBJ whole genome shotgun (WGS) entry which is preliminary data.</text>
</comment>
<feature type="binding site" evidence="5">
    <location>
        <position position="7"/>
    </location>
    <ligand>
        <name>Mg(2+)</name>
        <dbReference type="ChEBI" id="CHEBI:18420"/>
    </ligand>
</feature>
<dbReference type="EMBL" id="WNKT01000009">
    <property type="protein sequence ID" value="MTW20771.1"/>
    <property type="molecule type" value="Genomic_DNA"/>
</dbReference>
<dbReference type="GO" id="GO:0090729">
    <property type="term" value="F:toxin activity"/>
    <property type="evidence" value="ECO:0007669"/>
    <property type="project" value="UniProtKB-KW"/>
</dbReference>
<dbReference type="InterPro" id="IPR029060">
    <property type="entry name" value="PIN-like_dom_sf"/>
</dbReference>
<reference evidence="7 8" key="1">
    <citation type="submission" date="2019-11" db="EMBL/GenBank/DDBJ databases">
        <title>Whole-genome sequence of the anaerobic purple sulfur bacterium Allochromatium palmeri DSM 15591.</title>
        <authorList>
            <person name="Kyndt J.A."/>
            <person name="Meyer T.E."/>
        </authorList>
    </citation>
    <scope>NUCLEOTIDE SEQUENCE [LARGE SCALE GENOMIC DNA]</scope>
    <source>
        <strain evidence="7 8">DSM 15591</strain>
    </source>
</reference>
<dbReference type="OrthoDB" id="597982at2"/>
<dbReference type="GO" id="GO:0016787">
    <property type="term" value="F:hydrolase activity"/>
    <property type="evidence" value="ECO:0007669"/>
    <property type="project" value="UniProtKB-KW"/>
</dbReference>
<keyword evidence="3 5" id="KW-0479">Metal-binding</keyword>
<keyword evidence="8" id="KW-1185">Reference proteome</keyword>
<evidence type="ECO:0000259" key="6">
    <source>
        <dbReference type="Pfam" id="PF01850"/>
    </source>
</evidence>